<dbReference type="EMBL" id="SNRW01012443">
    <property type="protein sequence ID" value="KAA6373820.1"/>
    <property type="molecule type" value="Genomic_DNA"/>
</dbReference>
<feature type="region of interest" description="Disordered" evidence="1">
    <location>
        <begin position="1"/>
        <end position="107"/>
    </location>
</feature>
<evidence type="ECO:0000313" key="3">
    <source>
        <dbReference type="Proteomes" id="UP000324800"/>
    </source>
</evidence>
<organism evidence="2 3">
    <name type="scientific">Streblomastix strix</name>
    <dbReference type="NCBI Taxonomy" id="222440"/>
    <lineage>
        <taxon>Eukaryota</taxon>
        <taxon>Metamonada</taxon>
        <taxon>Preaxostyla</taxon>
        <taxon>Oxymonadida</taxon>
        <taxon>Streblomastigidae</taxon>
        <taxon>Streblomastix</taxon>
    </lineage>
</organism>
<proteinExistence type="predicted"/>
<feature type="non-terminal residue" evidence="2">
    <location>
        <position position="107"/>
    </location>
</feature>
<evidence type="ECO:0000313" key="2">
    <source>
        <dbReference type="EMBL" id="KAA6373820.1"/>
    </source>
</evidence>
<protein>
    <submittedName>
        <fullName evidence="2">Uncharacterized protein</fullName>
    </submittedName>
</protein>
<reference evidence="2 3" key="1">
    <citation type="submission" date="2019-03" db="EMBL/GenBank/DDBJ databases">
        <title>Single cell metagenomics reveals metabolic interactions within the superorganism composed of flagellate Streblomastix strix and complex community of Bacteroidetes bacteria on its surface.</title>
        <authorList>
            <person name="Treitli S.C."/>
            <person name="Kolisko M."/>
            <person name="Husnik F."/>
            <person name="Keeling P."/>
            <person name="Hampl V."/>
        </authorList>
    </citation>
    <scope>NUCLEOTIDE SEQUENCE [LARGE SCALE GENOMIC DNA]</scope>
    <source>
        <strain evidence="2">ST1C</strain>
    </source>
</reference>
<feature type="compositionally biased region" description="Polar residues" evidence="1">
    <location>
        <begin position="74"/>
        <end position="99"/>
    </location>
</feature>
<accession>A0A5J4UUG1</accession>
<comment type="caution">
    <text evidence="2">The sequence shown here is derived from an EMBL/GenBank/DDBJ whole genome shotgun (WGS) entry which is preliminary data.</text>
</comment>
<evidence type="ECO:0000256" key="1">
    <source>
        <dbReference type="SAM" id="MobiDB-lite"/>
    </source>
</evidence>
<feature type="compositionally biased region" description="Basic and acidic residues" evidence="1">
    <location>
        <begin position="19"/>
        <end position="45"/>
    </location>
</feature>
<dbReference type="AlphaFoldDB" id="A0A5J4UUG1"/>
<dbReference type="Proteomes" id="UP000324800">
    <property type="component" value="Unassembled WGS sequence"/>
</dbReference>
<name>A0A5J4UUG1_9EUKA</name>
<sequence length="107" mass="12246">MEDGNSQKDPLADDVDDTQQEKMDKFIKREERRQKQLKRLEDRRAKITRMFSVLPSAHPGRSGAPSIQKDRNKIINNDPSLYSINSTQTSPLSSHTSRSPPLISNRL</sequence>
<gene>
    <name evidence="2" type="ORF">EZS28_030653</name>
</gene>